<dbReference type="EMBL" id="CM042060">
    <property type="protein sequence ID" value="KAI3678686.1"/>
    <property type="molecule type" value="Genomic_DNA"/>
</dbReference>
<name>A0ACB8Y3U5_ARCLA</name>
<keyword evidence="2" id="KW-1185">Reference proteome</keyword>
<reference evidence="1 2" key="2">
    <citation type="journal article" date="2022" name="Mol. Ecol. Resour.">
        <title>The genomes of chicory, endive, great burdock and yacon provide insights into Asteraceae paleo-polyploidization history and plant inulin production.</title>
        <authorList>
            <person name="Fan W."/>
            <person name="Wang S."/>
            <person name="Wang H."/>
            <person name="Wang A."/>
            <person name="Jiang F."/>
            <person name="Liu H."/>
            <person name="Zhao H."/>
            <person name="Xu D."/>
            <person name="Zhang Y."/>
        </authorList>
    </citation>
    <scope>NUCLEOTIDE SEQUENCE [LARGE SCALE GENOMIC DNA]</scope>
    <source>
        <strain evidence="2">cv. Niubang</strain>
    </source>
</reference>
<organism evidence="1 2">
    <name type="scientific">Arctium lappa</name>
    <name type="common">Greater burdock</name>
    <name type="synonym">Lappa major</name>
    <dbReference type="NCBI Taxonomy" id="4217"/>
    <lineage>
        <taxon>Eukaryota</taxon>
        <taxon>Viridiplantae</taxon>
        <taxon>Streptophyta</taxon>
        <taxon>Embryophyta</taxon>
        <taxon>Tracheophyta</taxon>
        <taxon>Spermatophyta</taxon>
        <taxon>Magnoliopsida</taxon>
        <taxon>eudicotyledons</taxon>
        <taxon>Gunneridae</taxon>
        <taxon>Pentapetalae</taxon>
        <taxon>asterids</taxon>
        <taxon>campanulids</taxon>
        <taxon>Asterales</taxon>
        <taxon>Asteraceae</taxon>
        <taxon>Carduoideae</taxon>
        <taxon>Cardueae</taxon>
        <taxon>Arctiinae</taxon>
        <taxon>Arctium</taxon>
    </lineage>
</organism>
<comment type="caution">
    <text evidence="1">The sequence shown here is derived from an EMBL/GenBank/DDBJ whole genome shotgun (WGS) entry which is preliminary data.</text>
</comment>
<gene>
    <name evidence="1" type="ORF">L6452_37987</name>
</gene>
<evidence type="ECO:0000313" key="2">
    <source>
        <dbReference type="Proteomes" id="UP001055879"/>
    </source>
</evidence>
<protein>
    <submittedName>
        <fullName evidence="1">Uncharacterized protein</fullName>
    </submittedName>
</protein>
<accession>A0ACB8Y3U5</accession>
<evidence type="ECO:0000313" key="1">
    <source>
        <dbReference type="EMBL" id="KAI3678686.1"/>
    </source>
</evidence>
<proteinExistence type="predicted"/>
<dbReference type="Proteomes" id="UP001055879">
    <property type="component" value="Linkage Group LG14"/>
</dbReference>
<reference evidence="2" key="1">
    <citation type="journal article" date="2022" name="Mol. Ecol. Resour.">
        <title>The genomes of chicory, endive, great burdock and yacon provide insights into Asteraceae palaeo-polyploidization history and plant inulin production.</title>
        <authorList>
            <person name="Fan W."/>
            <person name="Wang S."/>
            <person name="Wang H."/>
            <person name="Wang A."/>
            <person name="Jiang F."/>
            <person name="Liu H."/>
            <person name="Zhao H."/>
            <person name="Xu D."/>
            <person name="Zhang Y."/>
        </authorList>
    </citation>
    <scope>NUCLEOTIDE SEQUENCE [LARGE SCALE GENOMIC DNA]</scope>
    <source>
        <strain evidence="2">cv. Niubang</strain>
    </source>
</reference>
<sequence>MGDLGKASQVQIPHPHRPPPPLHRRSRFWPYFSVVGAGSGEKAEEGILIISLVDLSLYYNSNPKKEVVEVVVNLQLRY</sequence>